<evidence type="ECO:0000256" key="1">
    <source>
        <dbReference type="ARBA" id="ARBA00006658"/>
    </source>
</evidence>
<evidence type="ECO:0000259" key="3">
    <source>
        <dbReference type="Pfam" id="PF02777"/>
    </source>
</evidence>
<feature type="compositionally biased region" description="Polar residues" evidence="2">
    <location>
        <begin position="1"/>
        <end position="13"/>
    </location>
</feature>
<comment type="similarity">
    <text evidence="1">Belongs to the TIP41 family.</text>
</comment>
<keyword evidence="5" id="KW-1185">Reference proteome</keyword>
<dbReference type="STRING" id="1245528.M3J789"/>
<dbReference type="Pfam" id="PF02777">
    <property type="entry name" value="Sod_Fe_C"/>
    <property type="match status" value="1"/>
</dbReference>
<dbReference type="InterPro" id="IPR051330">
    <property type="entry name" value="Phosphatase_reg/MetRdx"/>
</dbReference>
<dbReference type="Pfam" id="PF04176">
    <property type="entry name" value="TIP41"/>
    <property type="match status" value="1"/>
</dbReference>
<dbReference type="Gene3D" id="3.55.40.20">
    <property type="entry name" value="Iron/manganese superoxide dismutase, C-terminal domain"/>
    <property type="match status" value="1"/>
</dbReference>
<feature type="region of interest" description="Disordered" evidence="2">
    <location>
        <begin position="195"/>
        <end position="215"/>
    </location>
</feature>
<feature type="compositionally biased region" description="Pro residues" evidence="2">
    <location>
        <begin position="48"/>
        <end position="60"/>
    </location>
</feature>
<accession>M3J789</accession>
<gene>
    <name evidence="4" type="ORF">G210_1580</name>
</gene>
<dbReference type="GO" id="GO:0004784">
    <property type="term" value="F:superoxide dismutase activity"/>
    <property type="evidence" value="ECO:0007669"/>
    <property type="project" value="InterPro"/>
</dbReference>
<feature type="region of interest" description="Disordered" evidence="2">
    <location>
        <begin position="1"/>
        <end position="70"/>
    </location>
</feature>
<dbReference type="InterPro" id="IPR007303">
    <property type="entry name" value="TIP41-like"/>
</dbReference>
<comment type="caution">
    <text evidence="4">The sequence shown here is derived from an EMBL/GenBank/DDBJ whole genome shotgun (WGS) entry which is preliminary data.</text>
</comment>
<dbReference type="eggNOG" id="KOG0876">
    <property type="taxonomic scope" value="Eukaryota"/>
</dbReference>
<dbReference type="SUPFAM" id="SSF54719">
    <property type="entry name" value="Fe,Mn superoxide dismutase (SOD), C-terminal domain"/>
    <property type="match status" value="1"/>
</dbReference>
<dbReference type="PANTHER" id="PTHR21021:SF16">
    <property type="entry name" value="TIP41-LIKE PROTEIN"/>
    <property type="match status" value="1"/>
</dbReference>
<dbReference type="InterPro" id="IPR019832">
    <property type="entry name" value="Mn/Fe_SOD_C"/>
</dbReference>
<proteinExistence type="inferred from homology"/>
<sequence>MSDQNQKNTSRPNTVFAIPSSRQGINAVHVNAAREMVRLHTAGRNPPSRQPQPQQQPQPPSLSTSSTFPKVSIPLHHDETECKNPQCMHCGQIIIPSPQSSFPIQDKPSISVNDWSVYTAKRPILNSVELDGLAESKRFEFPLPEMIFGNNFVRVVHKDGGMIEFNALNALDSLDCESQLKVSYHEEWLKSRKSKERQKRVDSNGGTSKSRDLSEFMNDDDLKPYDWTYSTNYRGSVSKFDTPKSADKEIPIEKLTRPDPILFFDESILFEDELADNGISLLSYKIRVMPTCLLLLCRFFLRIDNVIFRIRDTRLFIDFETNELIREYKVQEDSYNNVLTKTHSKDPKKLLRDPNWHVFHYASMAHNNHFFFEQLTNAEDAALTKPSRFLMEKLMHQDVLDVHQLREKMLNLAENSYGQGWIFLVETSDKKLKFLNCMNDGTPYTYLKSHLLDLNGGINESNYQFLETMKQKALNDEKDYNLPILAINYWDYMYINDYGVTGKSEYLSKLWDHINWNVVNKRLFQL</sequence>
<reference evidence="4 5" key="1">
    <citation type="submission" date="2013-02" db="EMBL/GenBank/DDBJ databases">
        <title>Genome sequence of Candida maltosa Xu316, a potential industrial strain for xylitol and ethanol production.</title>
        <authorList>
            <person name="Yu J."/>
            <person name="Wang Q."/>
            <person name="Geng X."/>
            <person name="Bao W."/>
            <person name="He P."/>
            <person name="Cai J."/>
        </authorList>
    </citation>
    <scope>NUCLEOTIDE SEQUENCE [LARGE SCALE GENOMIC DNA]</scope>
    <source>
        <strain evidence="5">Xu316</strain>
    </source>
</reference>
<evidence type="ECO:0000313" key="4">
    <source>
        <dbReference type="EMBL" id="EMG47948.1"/>
    </source>
</evidence>
<dbReference type="AlphaFoldDB" id="M3J789"/>
<dbReference type="Proteomes" id="UP000011777">
    <property type="component" value="Unassembled WGS sequence"/>
</dbReference>
<dbReference type="PANTHER" id="PTHR21021">
    <property type="entry name" value="GAF/PUTATIVE CYTOSKELETAL PROTEIN"/>
    <property type="match status" value="1"/>
</dbReference>
<dbReference type="eggNOG" id="KOG3224">
    <property type="taxonomic scope" value="Eukaryota"/>
</dbReference>
<feature type="domain" description="Manganese/iron superoxide dismutase C-terminal" evidence="3">
    <location>
        <begin position="464"/>
        <end position="522"/>
    </location>
</feature>
<dbReference type="GO" id="GO:0046872">
    <property type="term" value="F:metal ion binding"/>
    <property type="evidence" value="ECO:0007669"/>
    <property type="project" value="InterPro"/>
</dbReference>
<protein>
    <recommendedName>
        <fullName evidence="3">Manganese/iron superoxide dismutase C-terminal domain-containing protein</fullName>
    </recommendedName>
</protein>
<dbReference type="OrthoDB" id="10253878at2759"/>
<dbReference type="HOGENOM" id="CLU_039187_0_2_1"/>
<dbReference type="InterPro" id="IPR036314">
    <property type="entry name" value="SOD_C_sf"/>
</dbReference>
<dbReference type="EMBL" id="AOGT01001325">
    <property type="protein sequence ID" value="EMG47948.1"/>
    <property type="molecule type" value="Genomic_DNA"/>
</dbReference>
<organism evidence="4 5">
    <name type="scientific">Candida maltosa (strain Xu316)</name>
    <name type="common">Yeast</name>
    <dbReference type="NCBI Taxonomy" id="1245528"/>
    <lineage>
        <taxon>Eukaryota</taxon>
        <taxon>Fungi</taxon>
        <taxon>Dikarya</taxon>
        <taxon>Ascomycota</taxon>
        <taxon>Saccharomycotina</taxon>
        <taxon>Pichiomycetes</taxon>
        <taxon>Debaryomycetaceae</taxon>
        <taxon>Candida/Lodderomyces clade</taxon>
        <taxon>Candida</taxon>
    </lineage>
</organism>
<dbReference type="OMA" id="NNAREMV"/>
<dbReference type="GO" id="GO:0005829">
    <property type="term" value="C:cytosol"/>
    <property type="evidence" value="ECO:0007669"/>
    <property type="project" value="TreeGrafter"/>
</dbReference>
<evidence type="ECO:0000313" key="5">
    <source>
        <dbReference type="Proteomes" id="UP000011777"/>
    </source>
</evidence>
<evidence type="ECO:0000256" key="2">
    <source>
        <dbReference type="SAM" id="MobiDB-lite"/>
    </source>
</evidence>
<dbReference type="GO" id="GO:0031929">
    <property type="term" value="P:TOR signaling"/>
    <property type="evidence" value="ECO:0007669"/>
    <property type="project" value="TreeGrafter"/>
</dbReference>
<name>M3J789_CANMX</name>